<dbReference type="CDD" id="cd01483">
    <property type="entry name" value="E1_enzyme_family"/>
    <property type="match status" value="1"/>
</dbReference>
<accession>A0A553K3Z6</accession>
<comment type="caution">
    <text evidence="2">The sequence shown here is derived from an EMBL/GenBank/DDBJ whole genome shotgun (WGS) entry which is preliminary data.</text>
</comment>
<keyword evidence="2" id="KW-0548">Nucleotidyltransferase</keyword>
<dbReference type="AlphaFoldDB" id="A0A553K3Z6"/>
<dbReference type="GO" id="GO:0008641">
    <property type="term" value="F:ubiquitin-like modifier activating enzyme activity"/>
    <property type="evidence" value="ECO:0007669"/>
    <property type="project" value="InterPro"/>
</dbReference>
<evidence type="ECO:0000313" key="3">
    <source>
        <dbReference type="Proteomes" id="UP000317638"/>
    </source>
</evidence>
<name>A0A553K3Z6_9ACTN</name>
<keyword evidence="2" id="KW-0808">Transferase</keyword>
<proteinExistence type="predicted"/>
<feature type="domain" description="THIF-type NAD/FAD binding fold" evidence="1">
    <location>
        <begin position="171"/>
        <end position="377"/>
    </location>
</feature>
<dbReference type="PANTHER" id="PTHR43267">
    <property type="entry name" value="TRNA THREONYLCARBAMOYLADENOSINE DEHYDRATASE"/>
    <property type="match status" value="1"/>
</dbReference>
<dbReference type="PANTHER" id="PTHR43267:SF1">
    <property type="entry name" value="TRNA THREONYLCARBAMOYLADENOSINE DEHYDRATASE"/>
    <property type="match status" value="1"/>
</dbReference>
<dbReference type="GO" id="GO:0061504">
    <property type="term" value="P:cyclic threonylcarbamoyladenosine biosynthetic process"/>
    <property type="evidence" value="ECO:0007669"/>
    <property type="project" value="TreeGrafter"/>
</dbReference>
<dbReference type="Proteomes" id="UP000317638">
    <property type="component" value="Unassembled WGS sequence"/>
</dbReference>
<evidence type="ECO:0000313" key="2">
    <source>
        <dbReference type="EMBL" id="TRY19404.1"/>
    </source>
</evidence>
<dbReference type="InterPro" id="IPR035985">
    <property type="entry name" value="Ubiquitin-activating_enz"/>
</dbReference>
<sequence>MYRSDPFVILTHDGAAKIANSEMRGGRVAMRHTPSEDAYIVDVVETAKDVRVQVAIPPEYTALKWGDALHAAQWMRQPVEGLNLHHLAMIRRPGISLAFHDFRSLVAGVNDPGNQLGLLITYDPDLSQEAIEVGVSTFAGWLVQRSGVRPIHIEVEPETVGLAQLTGAWPIEQLARHAVLVVGCGSIGGVAAEALAGYGVGTVELVDPDRFLWHNIIRHTLGPESVGRYKVDALKTHLDKRWPDQDFVAHRLDAVSDAHFLRSLIPKVDLVLCAADGIAPRRVVSHLSRRAGKPAVLACVLDHGSVGEIIRLRPTPRFGCLLCLRENLQDEGAMDAEADQELDYGIGRVHQPMTAVSPDLQYVGTLAAKTAVATLLESLHGDHTQRLPGEHAILGLRPTGDLASPFDVREAGDIRWRTVPSPRPDCPTCSAA</sequence>
<dbReference type="OrthoDB" id="8773615at2"/>
<dbReference type="RefSeq" id="WP_143936492.1">
    <property type="nucleotide sequence ID" value="NZ_VKKG01000001.1"/>
</dbReference>
<dbReference type="InterPro" id="IPR045886">
    <property type="entry name" value="ThiF/MoeB/HesA"/>
</dbReference>
<dbReference type="Pfam" id="PF00899">
    <property type="entry name" value="ThiF"/>
    <property type="match status" value="1"/>
</dbReference>
<dbReference type="EMBL" id="VKKG01000001">
    <property type="protein sequence ID" value="TRY19404.1"/>
    <property type="molecule type" value="Genomic_DNA"/>
</dbReference>
<organism evidence="2 3">
    <name type="scientific">Tessaracoccus rhinocerotis</name>
    <dbReference type="NCBI Taxonomy" id="1689449"/>
    <lineage>
        <taxon>Bacteria</taxon>
        <taxon>Bacillati</taxon>
        <taxon>Actinomycetota</taxon>
        <taxon>Actinomycetes</taxon>
        <taxon>Propionibacteriales</taxon>
        <taxon>Propionibacteriaceae</taxon>
        <taxon>Tessaracoccus</taxon>
    </lineage>
</organism>
<reference evidence="2 3" key="1">
    <citation type="submission" date="2019-07" db="EMBL/GenBank/DDBJ databases">
        <authorList>
            <person name="Zhou L.-Y."/>
        </authorList>
    </citation>
    <scope>NUCLEOTIDE SEQUENCE [LARGE SCALE GENOMIC DNA]</scope>
    <source>
        <strain evidence="2 3">YIM 101269</strain>
    </source>
</reference>
<gene>
    <name evidence="2" type="ORF">FOJ82_00350</name>
</gene>
<protein>
    <submittedName>
        <fullName evidence="2">ThiF family adenylyltransferase</fullName>
    </submittedName>
</protein>
<dbReference type="GO" id="GO:0061503">
    <property type="term" value="F:tRNA threonylcarbamoyladenosine dehydratase"/>
    <property type="evidence" value="ECO:0007669"/>
    <property type="project" value="TreeGrafter"/>
</dbReference>
<dbReference type="InterPro" id="IPR000594">
    <property type="entry name" value="ThiF_NAD_FAD-bd"/>
</dbReference>
<keyword evidence="3" id="KW-1185">Reference proteome</keyword>
<dbReference type="SUPFAM" id="SSF69572">
    <property type="entry name" value="Activating enzymes of the ubiquitin-like proteins"/>
    <property type="match status" value="1"/>
</dbReference>
<evidence type="ECO:0000259" key="1">
    <source>
        <dbReference type="Pfam" id="PF00899"/>
    </source>
</evidence>
<dbReference type="Gene3D" id="3.40.50.720">
    <property type="entry name" value="NAD(P)-binding Rossmann-like Domain"/>
    <property type="match status" value="1"/>
</dbReference>
<dbReference type="GO" id="GO:0016779">
    <property type="term" value="F:nucleotidyltransferase activity"/>
    <property type="evidence" value="ECO:0007669"/>
    <property type="project" value="UniProtKB-KW"/>
</dbReference>